<dbReference type="PROSITE" id="PS50097">
    <property type="entry name" value="BTB"/>
    <property type="match status" value="1"/>
</dbReference>
<dbReference type="Gene3D" id="3.30.710.10">
    <property type="entry name" value="Potassium Channel Kv1.1, Chain A"/>
    <property type="match status" value="1"/>
</dbReference>
<proteinExistence type="predicted"/>
<dbReference type="EMBL" id="AWGH01000006">
    <property type="protein sequence ID" value="ODO01873.1"/>
    <property type="molecule type" value="Genomic_DNA"/>
</dbReference>
<keyword evidence="4" id="KW-1185">Reference proteome</keyword>
<dbReference type="InterPro" id="IPR000210">
    <property type="entry name" value="BTB/POZ_dom"/>
</dbReference>
<reference evidence="3 4" key="1">
    <citation type="submission" date="2016-06" db="EMBL/GenBank/DDBJ databases">
        <title>Evolution of pathogenesis and genome organization in the Tremellales.</title>
        <authorList>
            <person name="Cuomo C."/>
            <person name="Litvintseva A."/>
            <person name="Heitman J."/>
            <person name="Chen Y."/>
            <person name="Sun S."/>
            <person name="Springer D."/>
            <person name="Dromer F."/>
            <person name="Young S."/>
            <person name="Zeng Q."/>
            <person name="Chapman S."/>
            <person name="Gujja S."/>
            <person name="Saif S."/>
            <person name="Birren B."/>
        </authorList>
    </citation>
    <scope>NUCLEOTIDE SEQUENCE [LARGE SCALE GENOMIC DNA]</scope>
    <source>
        <strain evidence="3 4">CBS 7118</strain>
    </source>
</reference>
<evidence type="ECO:0000259" key="2">
    <source>
        <dbReference type="PROSITE" id="PS50097"/>
    </source>
</evidence>
<evidence type="ECO:0000313" key="4">
    <source>
        <dbReference type="Proteomes" id="UP000094819"/>
    </source>
</evidence>
<name>A0A1E3JM26_9TREE</name>
<evidence type="ECO:0000313" key="3">
    <source>
        <dbReference type="EMBL" id="ODO01873.1"/>
    </source>
</evidence>
<dbReference type="InterPro" id="IPR011333">
    <property type="entry name" value="SKP1/BTB/POZ_sf"/>
</dbReference>
<comment type="caution">
    <text evidence="3">The sequence shown here is derived from an EMBL/GenBank/DDBJ whole genome shotgun (WGS) entry which is preliminary data.</text>
</comment>
<gene>
    <name evidence="3" type="ORF">L198_02601</name>
</gene>
<accession>A0A1E3JM26</accession>
<evidence type="ECO:0000256" key="1">
    <source>
        <dbReference type="SAM" id="MobiDB-lite"/>
    </source>
</evidence>
<protein>
    <recommendedName>
        <fullName evidence="2">BTB domain-containing protein</fullName>
    </recommendedName>
</protein>
<dbReference type="GeneID" id="30191814"/>
<dbReference type="RefSeq" id="XP_019033125.1">
    <property type="nucleotide sequence ID" value="XM_019174746.1"/>
</dbReference>
<sequence length="282" mass="32465">MFNSAKQQCNKRKGPSYIDLTSDGLDTDSYADQKKPPPRKLAKSASMWTDDSHDVKLVSSDEEAFYVPSYMLKAQSAVFRDMLSSELLDPFLSRSDGNAKLPPQRHHHVLELIDDELENAENLTIVLTLLDSLDYTLTDFVTTHKSKTPTIMWSILLFAKKWDMPFLCSRLSDWICQLAVESHKPPYNKFSQFDFFKLAACSGLPHAASVVLSTWWCPKDKPEWTVWAFTGCRPLNPEFLTRREWVALPPEYKRALQRSLTLHPRDRLARAREFQAMVTTDM</sequence>
<dbReference type="OrthoDB" id="2574774at2759"/>
<dbReference type="AlphaFoldDB" id="A0A1E3JM26"/>
<organism evidence="3 4">
    <name type="scientific">Cryptococcus wingfieldii CBS 7118</name>
    <dbReference type="NCBI Taxonomy" id="1295528"/>
    <lineage>
        <taxon>Eukaryota</taxon>
        <taxon>Fungi</taxon>
        <taxon>Dikarya</taxon>
        <taxon>Basidiomycota</taxon>
        <taxon>Agaricomycotina</taxon>
        <taxon>Tremellomycetes</taxon>
        <taxon>Tremellales</taxon>
        <taxon>Cryptococcaceae</taxon>
        <taxon>Cryptococcus</taxon>
    </lineage>
</organism>
<feature type="region of interest" description="Disordered" evidence="1">
    <location>
        <begin position="1"/>
        <end position="46"/>
    </location>
</feature>
<dbReference type="Proteomes" id="UP000094819">
    <property type="component" value="Unassembled WGS sequence"/>
</dbReference>
<feature type="domain" description="BTB" evidence="2">
    <location>
        <begin position="53"/>
        <end position="139"/>
    </location>
</feature>